<evidence type="ECO:0000313" key="1">
    <source>
        <dbReference type="EMBL" id="APH39775.1"/>
    </source>
</evidence>
<keyword evidence="4" id="KW-1185">Reference proteome</keyword>
<dbReference type="RefSeq" id="WP_072562189.1">
    <property type="nucleotide sequence ID" value="NZ_CP017921.1"/>
</dbReference>
<dbReference type="Proteomes" id="UP000198669">
    <property type="component" value="Unassembled WGS sequence"/>
</dbReference>
<dbReference type="EMBL" id="RJJG01000004">
    <property type="protein sequence ID" value="RNI08884.1"/>
    <property type="molecule type" value="Genomic_DNA"/>
</dbReference>
<dbReference type="OrthoDB" id="385028at2157"/>
<protein>
    <submittedName>
        <fullName evidence="1">Uncharacterized protein</fullName>
    </submittedName>
</protein>
<organism evidence="1 4">
    <name type="scientific">Methanohalophilus halophilus</name>
    <dbReference type="NCBI Taxonomy" id="2177"/>
    <lineage>
        <taxon>Archaea</taxon>
        <taxon>Methanobacteriati</taxon>
        <taxon>Methanobacteriota</taxon>
        <taxon>Stenosarchaea group</taxon>
        <taxon>Methanomicrobia</taxon>
        <taxon>Methanosarcinales</taxon>
        <taxon>Methanosarcinaceae</taxon>
        <taxon>Methanohalophilus</taxon>
    </lineage>
</organism>
<name>A0A1L3Q4K3_9EURY</name>
<dbReference type="Proteomes" id="UP000267921">
    <property type="component" value="Unassembled WGS sequence"/>
</dbReference>
<dbReference type="GeneID" id="30584107"/>
<evidence type="ECO:0000313" key="2">
    <source>
        <dbReference type="EMBL" id="RNI08884.1"/>
    </source>
</evidence>
<dbReference type="Pfam" id="PF24389">
    <property type="entry name" value="ORC-CDC6-like"/>
    <property type="match status" value="1"/>
</dbReference>
<evidence type="ECO:0000313" key="4">
    <source>
        <dbReference type="Proteomes" id="UP000186879"/>
    </source>
</evidence>
<proteinExistence type="predicted"/>
<reference evidence="2 6" key="3">
    <citation type="submission" date="2018-10" db="EMBL/GenBank/DDBJ databases">
        <title>Cultivation of a novel Methanohalophilus strain from Kebrit Deep of the Red Sea and a genomic comparison of members of the genus Methanohalophilus.</title>
        <authorList>
            <person name="Guan Y."/>
            <person name="Ngugi D.K."/>
            <person name="Stingl U."/>
        </authorList>
    </citation>
    <scope>NUCLEOTIDE SEQUENCE [LARGE SCALE GENOMIC DNA]</scope>
    <source>
        <strain evidence="2 6">DSM 3094</strain>
    </source>
</reference>
<dbReference type="AlphaFoldDB" id="A0A1L3Q4K3"/>
<reference evidence="3 5" key="2">
    <citation type="submission" date="2016-10" db="EMBL/GenBank/DDBJ databases">
        <authorList>
            <person name="de Groot N.N."/>
        </authorList>
    </citation>
    <scope>NUCLEOTIDE SEQUENCE [LARGE SCALE GENOMIC DNA]</scope>
    <source>
        <strain evidence="3 5">Z-7982</strain>
    </source>
</reference>
<sequence length="525" mass="60828">MDEIDFFNGLGFDSNPFASTNADDEDRLNQYFIRPKYFDSVWGNPERPKSVIVFAPRGGGKTAQRKMIEFESQRSKNVLCVNYSRFEFSKDIQSITVSDHLRKLIQIIIIGILTRLNEEPQLIGHLDSNDRQFLKNSIDVHLGQISEYDFKDAIDSLSNYSDKAKEYWNKYLGKISVGINLAVLKLGVNTENTNQDPISEALDGSYKYQLEKMQNIISKIDFSGIYILIDKVDEADITGNDANLSSKLVEPLLKDLDLLEMNGYSFKFFLWDKLMRYYDKYGRKDRIKHHSLSWDNFSLKKMVSKRLEAYSNNRINDFSDIVNYDFNIDINSIIILFAQKSPRDVIRIIQDIIAEQREINPYARKISSSAIMKGIDIFTQTKASEIVDISTLRELRKIGQVEFTINYLANDVYKCKQDTVRSKIKRWSDLGIIENIGKEKGRKKPVNKYCISDITIAKCIFPELSIEEFLNSKYRKCPNCGADLFRDWDKSDKKICHICSKESKSTGTKFSEKMFDTQQKTLFDF</sequence>
<reference evidence="1 4" key="1">
    <citation type="submission" date="2016-10" db="EMBL/GenBank/DDBJ databases">
        <title>Methanohalophilus halophilus.</title>
        <authorList>
            <person name="L'haridon S."/>
        </authorList>
    </citation>
    <scope>NUCLEOTIDE SEQUENCE [LARGE SCALE GENOMIC DNA]</scope>
    <source>
        <strain evidence="1 4">Z-7982</strain>
    </source>
</reference>
<dbReference type="KEGG" id="mhaz:BHR79_10005"/>
<dbReference type="Proteomes" id="UP000186879">
    <property type="component" value="Chromosome"/>
</dbReference>
<dbReference type="EMBL" id="CP017921">
    <property type="protein sequence ID" value="APH39775.1"/>
    <property type="molecule type" value="Genomic_DNA"/>
</dbReference>
<dbReference type="InterPro" id="IPR059206">
    <property type="entry name" value="Sll1717-like"/>
</dbReference>
<gene>
    <name evidence="1" type="ORF">BHR79_10005</name>
    <name evidence="2" type="ORF">EFE40_05255</name>
    <name evidence="3" type="ORF">SAMN04515625_0921</name>
</gene>
<accession>A0A1L3Q4K3</accession>
<dbReference type="NCBIfam" id="NF047389">
    <property type="entry name" value="ATPase_Sll1717"/>
    <property type="match status" value="1"/>
</dbReference>
<evidence type="ECO:0000313" key="3">
    <source>
        <dbReference type="EMBL" id="SDW40055.1"/>
    </source>
</evidence>
<dbReference type="EMBL" id="FNMU01000002">
    <property type="protein sequence ID" value="SDW40055.1"/>
    <property type="molecule type" value="Genomic_DNA"/>
</dbReference>
<dbReference type="InterPro" id="IPR056955">
    <property type="entry name" value="ORC-CDC6-like"/>
</dbReference>
<evidence type="ECO:0000313" key="6">
    <source>
        <dbReference type="Proteomes" id="UP000267921"/>
    </source>
</evidence>
<evidence type="ECO:0000313" key="5">
    <source>
        <dbReference type="Proteomes" id="UP000198669"/>
    </source>
</evidence>